<dbReference type="GO" id="GO:0006396">
    <property type="term" value="P:RNA processing"/>
    <property type="evidence" value="ECO:0007669"/>
    <property type="project" value="InterPro"/>
</dbReference>
<keyword evidence="7" id="KW-1185">Reference proteome</keyword>
<keyword evidence="3 6" id="KW-0949">S-adenosyl-L-methionine</keyword>
<accession>A0A0R3RX02</accession>
<dbReference type="GO" id="GO:0003723">
    <property type="term" value="F:RNA binding"/>
    <property type="evidence" value="ECO:0007669"/>
    <property type="project" value="TreeGrafter"/>
</dbReference>
<evidence type="ECO:0000313" key="7">
    <source>
        <dbReference type="Proteomes" id="UP000050640"/>
    </source>
</evidence>
<comment type="catalytic activity">
    <reaction evidence="5">
        <text>uridine(54) in tRNA + S-adenosyl-L-methionine = 5-methyluridine(54) in tRNA + S-adenosyl-L-homocysteine + H(+)</text>
        <dbReference type="Rhea" id="RHEA:42712"/>
        <dbReference type="Rhea" id="RHEA-COMP:10167"/>
        <dbReference type="Rhea" id="RHEA-COMP:10193"/>
        <dbReference type="ChEBI" id="CHEBI:15378"/>
        <dbReference type="ChEBI" id="CHEBI:57856"/>
        <dbReference type="ChEBI" id="CHEBI:59789"/>
        <dbReference type="ChEBI" id="CHEBI:65315"/>
        <dbReference type="ChEBI" id="CHEBI:74447"/>
        <dbReference type="EC" id="2.1.1.35"/>
    </reaction>
    <physiologicalReaction direction="left-to-right" evidence="5">
        <dbReference type="Rhea" id="RHEA:42713"/>
    </physiologicalReaction>
</comment>
<keyword evidence="1 6" id="KW-0489">Methyltransferase</keyword>
<comment type="caution">
    <text evidence="6">Lacks conserved residue(s) required for the propagation of feature annotation.</text>
</comment>
<dbReference type="InterPro" id="IPR010280">
    <property type="entry name" value="U5_MeTrfase_fam"/>
</dbReference>
<dbReference type="InterPro" id="IPR029063">
    <property type="entry name" value="SAM-dependent_MTases_sf"/>
</dbReference>
<dbReference type="AlphaFoldDB" id="A0A0R3RX02"/>
<dbReference type="GO" id="GO:0032259">
    <property type="term" value="P:methylation"/>
    <property type="evidence" value="ECO:0007669"/>
    <property type="project" value="UniProtKB-KW"/>
</dbReference>
<evidence type="ECO:0000256" key="5">
    <source>
        <dbReference type="ARBA" id="ARBA00047278"/>
    </source>
</evidence>
<dbReference type="PANTHER" id="PTHR45904">
    <property type="entry name" value="TRNA (URACIL-5-)-METHYLTRANSFERASE"/>
    <property type="match status" value="1"/>
</dbReference>
<feature type="binding site" evidence="6">
    <location>
        <position position="533"/>
    </location>
    <ligand>
        <name>S-adenosyl-L-methionine</name>
        <dbReference type="ChEBI" id="CHEBI:59789"/>
    </ligand>
</feature>
<sequence>MIDGTLEGNDVNSIILNEGLAPEKVTISELVVNELQEQSLPKDNEATNVEESSLSSKKLADSAKQVSITSSSTLGDTLPEMHGELDAEECVVNAEAVDKKPSSRVQIRNIPPYLKYKQVKELLSKQLSKFVVKNIRHAGITVFFSLPTPEEAVAAVKIFDGFKMKGRILRARIAPPEQLKVKPLNSNQIKHTARERVTPLADKPYNEQLEIKMNDVKRIARNFLKEMIGAHVNGANKIDIESLVESIRPSPRITEYRNKCEFTVGRNIDGHICVGFVGGRFAANQHFVLPVDTCDNISAHMKRIVGAFEKLVVESGEPPFNEFERKGVWKMLSIREFGSDIMMIVTIFPMEDGVREKALIKVVQERFLRLSNLSDKNSLFRITSLYWQRLANASDPVIYEHIGGAPYIYETILDARFRVSPSSFFQTNSAGAAVLYKTIAEKCGLCKLDNAVEQEAIDTDIVTVASEKDLEKFVDEGRDEPKMKIRKLEKVMGIIEQEQATLILDICCGTGTIGISLMKLAKTVTRNFLVGIEIIPEAIDDATTNANDNNLPPDSFKFVSGKAENIFFRLKRLVPSWVDLKTANIIGIIDPPRAGIHEKVVIGCRALAQLKKIIFVSCSPSLAMKNMVDLCRPTSRKFEGDPFKLTSITPVDMFPQTSHCEWVMQLVR</sequence>
<dbReference type="SUPFAM" id="SSF53335">
    <property type="entry name" value="S-adenosyl-L-methionine-dependent methyltransferases"/>
    <property type="match status" value="1"/>
</dbReference>
<feature type="binding site" evidence="6">
    <location>
        <position position="590"/>
    </location>
    <ligand>
        <name>S-adenosyl-L-methionine</name>
        <dbReference type="ChEBI" id="CHEBI:59789"/>
    </ligand>
</feature>
<evidence type="ECO:0000256" key="1">
    <source>
        <dbReference type="ARBA" id="ARBA00022603"/>
    </source>
</evidence>
<evidence type="ECO:0000313" key="8">
    <source>
        <dbReference type="WBParaSite" id="EEL_0000672701-mRNA-1"/>
    </source>
</evidence>
<evidence type="ECO:0000256" key="4">
    <source>
        <dbReference type="ARBA" id="ARBA00033763"/>
    </source>
</evidence>
<evidence type="ECO:0000256" key="6">
    <source>
        <dbReference type="PROSITE-ProRule" id="PRU01024"/>
    </source>
</evidence>
<evidence type="ECO:0000256" key="3">
    <source>
        <dbReference type="ARBA" id="ARBA00022691"/>
    </source>
</evidence>
<reference evidence="8" key="1">
    <citation type="submission" date="2017-02" db="UniProtKB">
        <authorList>
            <consortium name="WormBaseParasite"/>
        </authorList>
    </citation>
    <scope>IDENTIFICATION</scope>
</reference>
<dbReference type="EC" id="2.1.1.35" evidence="4"/>
<comment type="similarity">
    <text evidence="6">Belongs to the class I-like SAM-binding methyltransferase superfamily. RNA M5U methyltransferase family.</text>
</comment>
<dbReference type="GO" id="GO:0030697">
    <property type="term" value="F:tRNA (uracil(54)-C5)-methyltransferase activity, S-adenosyl methionine-dependent"/>
    <property type="evidence" value="ECO:0007669"/>
    <property type="project" value="UniProtKB-EC"/>
</dbReference>
<dbReference type="PROSITE" id="PS51687">
    <property type="entry name" value="SAM_MT_RNA_M5U"/>
    <property type="match status" value="1"/>
</dbReference>
<feature type="active site" description="Nucleophile" evidence="6">
    <location>
        <position position="618"/>
    </location>
</feature>
<dbReference type="SUPFAM" id="SSF54928">
    <property type="entry name" value="RNA-binding domain, RBD"/>
    <property type="match status" value="1"/>
</dbReference>
<dbReference type="InterPro" id="IPR035979">
    <property type="entry name" value="RBD_domain_sf"/>
</dbReference>
<protein>
    <recommendedName>
        <fullName evidence="4">tRNA (uracil(54)-C(5))-methyltransferase</fullName>
        <ecNumber evidence="4">2.1.1.35</ecNumber>
    </recommendedName>
</protein>
<dbReference type="InterPro" id="IPR045850">
    <property type="entry name" value="TRM2_met"/>
</dbReference>
<evidence type="ECO:0000256" key="2">
    <source>
        <dbReference type="ARBA" id="ARBA00022679"/>
    </source>
</evidence>
<keyword evidence="2 6" id="KW-0808">Transferase</keyword>
<dbReference type="Gene3D" id="3.40.50.150">
    <property type="entry name" value="Vaccinia Virus protein VP39"/>
    <property type="match status" value="1"/>
</dbReference>
<dbReference type="Gene3D" id="3.30.70.330">
    <property type="match status" value="1"/>
</dbReference>
<dbReference type="InterPro" id="IPR012677">
    <property type="entry name" value="Nucleotide-bd_a/b_plait_sf"/>
</dbReference>
<dbReference type="PANTHER" id="PTHR45904:SF2">
    <property type="entry name" value="TRNA (URACIL-5-)-METHYLTRANSFERASE HOMOLOG A"/>
    <property type="match status" value="1"/>
</dbReference>
<dbReference type="Gene3D" id="2.40.50.1070">
    <property type="match status" value="1"/>
</dbReference>
<proteinExistence type="inferred from homology"/>
<name>A0A0R3RX02_9BILA</name>
<organism evidence="7 8">
    <name type="scientific">Elaeophora elaphi</name>
    <dbReference type="NCBI Taxonomy" id="1147741"/>
    <lineage>
        <taxon>Eukaryota</taxon>
        <taxon>Metazoa</taxon>
        <taxon>Ecdysozoa</taxon>
        <taxon>Nematoda</taxon>
        <taxon>Chromadorea</taxon>
        <taxon>Rhabditida</taxon>
        <taxon>Spirurina</taxon>
        <taxon>Spiruromorpha</taxon>
        <taxon>Filarioidea</taxon>
        <taxon>Onchocercidae</taxon>
        <taxon>Elaeophora</taxon>
    </lineage>
</organism>
<dbReference type="Pfam" id="PF05958">
    <property type="entry name" value="tRNA_U5-meth_tr"/>
    <property type="match status" value="1"/>
</dbReference>
<dbReference type="WBParaSite" id="EEL_0000672701-mRNA-1">
    <property type="protein sequence ID" value="EEL_0000672701-mRNA-1"/>
    <property type="gene ID" value="EEL_0000672701"/>
</dbReference>
<dbReference type="STRING" id="1147741.A0A0R3RX02"/>
<feature type="binding site" evidence="6">
    <location>
        <position position="426"/>
    </location>
    <ligand>
        <name>S-adenosyl-L-methionine</name>
        <dbReference type="ChEBI" id="CHEBI:59789"/>
    </ligand>
</feature>
<dbReference type="Proteomes" id="UP000050640">
    <property type="component" value="Unplaced"/>
</dbReference>